<gene>
    <name evidence="1" type="ORF">SAMN05444359_101328</name>
</gene>
<dbReference type="STRING" id="478744.SAMN05444359_101328"/>
<dbReference type="EMBL" id="FOFB01000001">
    <property type="protein sequence ID" value="SEP63907.1"/>
    <property type="molecule type" value="Genomic_DNA"/>
</dbReference>
<organism evidence="1 2">
    <name type="scientific">Neolewinella agarilytica</name>
    <dbReference type="NCBI Taxonomy" id="478744"/>
    <lineage>
        <taxon>Bacteria</taxon>
        <taxon>Pseudomonadati</taxon>
        <taxon>Bacteroidota</taxon>
        <taxon>Saprospiria</taxon>
        <taxon>Saprospirales</taxon>
        <taxon>Lewinellaceae</taxon>
        <taxon>Neolewinella</taxon>
    </lineage>
</organism>
<protein>
    <submittedName>
        <fullName evidence="1">Uncharacterized protein</fullName>
    </submittedName>
</protein>
<dbReference type="OrthoDB" id="714416at2"/>
<evidence type="ECO:0000313" key="2">
    <source>
        <dbReference type="Proteomes" id="UP000199021"/>
    </source>
</evidence>
<dbReference type="InParanoid" id="A0A1H8ZI42"/>
<dbReference type="AlphaFoldDB" id="A0A1H8ZI42"/>
<name>A0A1H8ZI42_9BACT</name>
<dbReference type="Proteomes" id="UP000199021">
    <property type="component" value="Unassembled WGS sequence"/>
</dbReference>
<evidence type="ECO:0000313" key="1">
    <source>
        <dbReference type="EMBL" id="SEP63907.1"/>
    </source>
</evidence>
<keyword evidence="2" id="KW-1185">Reference proteome</keyword>
<accession>A0A1H8ZI42</accession>
<proteinExistence type="predicted"/>
<dbReference type="RefSeq" id="WP_090165049.1">
    <property type="nucleotide sequence ID" value="NZ_FOFB01000001.1"/>
</dbReference>
<reference evidence="2" key="1">
    <citation type="submission" date="2016-10" db="EMBL/GenBank/DDBJ databases">
        <authorList>
            <person name="Varghese N."/>
            <person name="Submissions S."/>
        </authorList>
    </citation>
    <scope>NUCLEOTIDE SEQUENCE [LARGE SCALE GENOMIC DNA]</scope>
    <source>
        <strain evidence="2">DSM 24740</strain>
    </source>
</reference>
<sequence>MKIPSTFLHDLVLGLTKSEKRYIKVQAGGRNKDYLGLLEALLAQKTYDEAKLIKDNEGANFLKYLAVNKRYLYALLLRLLAQYGQKTVEDQVRTTLDAARVLMKKGLFPAALKELKKGQKLATQYELFELQISLCGLQKKLSNKQKRVMLREDDLQQLFELETNALKQLANINEYWYLAQRVARFQMKFQKSQNEEQQQHLVELSQSAPFVNPELATNFRSKLYFYQANATFQFMNGEVKKAYEINSQFLDLLEANPHFLSLYTENYLATLNNMLIDSLIIKEYDVLEQGIHRLEMTLKRPEFKSMKNMESRVFRQRYLLLINWSLSQKDYGKVLAWIPEIEAGLQKFGDKIEKHHRITFYYLLAYLLFLNKRSDEAVRWNNLILNDAKEDVVKEIYYFARVLNLLIHFELGNEDLLGSLLLSTPKYLKSRRPIYTTEKALFRLLGKLLNTPGRKERRELLSGFNAELSNLSQQVSERRVFNYLDLSLWEPH</sequence>